<proteinExistence type="predicted"/>
<evidence type="ECO:0000313" key="1">
    <source>
        <dbReference type="EMBL" id="KRM40125.1"/>
    </source>
</evidence>
<comment type="caution">
    <text evidence="1">The sequence shown here is derived from an EMBL/GenBank/DDBJ whole genome shotgun (WGS) entry which is preliminary data.</text>
</comment>
<organism evidence="1 2">
    <name type="scientific">Lactobacillus hamsteri DSM 5661 = JCM 6256</name>
    <dbReference type="NCBI Taxonomy" id="1423754"/>
    <lineage>
        <taxon>Bacteria</taxon>
        <taxon>Bacillati</taxon>
        <taxon>Bacillota</taxon>
        <taxon>Bacilli</taxon>
        <taxon>Lactobacillales</taxon>
        <taxon>Lactobacillaceae</taxon>
        <taxon>Lactobacillus</taxon>
    </lineage>
</organism>
<dbReference type="InterPro" id="IPR007337">
    <property type="entry name" value="RelB/DinJ"/>
</dbReference>
<dbReference type="Gene3D" id="1.10.1220.10">
    <property type="entry name" value="Met repressor-like"/>
    <property type="match status" value="1"/>
</dbReference>
<dbReference type="PATRIC" id="fig|1423754.3.peg.883"/>
<dbReference type="OrthoDB" id="9804867at2"/>
<reference evidence="1 2" key="1">
    <citation type="journal article" date="2015" name="Genome Announc.">
        <title>Expanding the biotechnology potential of lactobacilli through comparative genomics of 213 strains and associated genera.</title>
        <authorList>
            <person name="Sun Z."/>
            <person name="Harris H.M."/>
            <person name="McCann A."/>
            <person name="Guo C."/>
            <person name="Argimon S."/>
            <person name="Zhang W."/>
            <person name="Yang X."/>
            <person name="Jeffery I.B."/>
            <person name="Cooney J.C."/>
            <person name="Kagawa T.F."/>
            <person name="Liu W."/>
            <person name="Song Y."/>
            <person name="Salvetti E."/>
            <person name="Wrobel A."/>
            <person name="Rasinkangas P."/>
            <person name="Parkhill J."/>
            <person name="Rea M.C."/>
            <person name="O'Sullivan O."/>
            <person name="Ritari J."/>
            <person name="Douillard F.P."/>
            <person name="Paul Ross R."/>
            <person name="Yang R."/>
            <person name="Briner A.E."/>
            <person name="Felis G.E."/>
            <person name="de Vos W.M."/>
            <person name="Barrangou R."/>
            <person name="Klaenhammer T.R."/>
            <person name="Caufield P.W."/>
            <person name="Cui Y."/>
            <person name="Zhang H."/>
            <person name="O'Toole P.W."/>
        </authorList>
    </citation>
    <scope>NUCLEOTIDE SEQUENCE [LARGE SCALE GENOMIC DNA]</scope>
    <source>
        <strain evidence="1 2">DSM 5661</strain>
    </source>
</reference>
<protein>
    <submittedName>
        <fullName evidence="1">Uncharacterized protein</fullName>
    </submittedName>
</protein>
<dbReference type="Proteomes" id="UP000051223">
    <property type="component" value="Unassembled WGS sequence"/>
</dbReference>
<keyword evidence="2" id="KW-1185">Reference proteome</keyword>
<evidence type="ECO:0000313" key="2">
    <source>
        <dbReference type="Proteomes" id="UP000051223"/>
    </source>
</evidence>
<dbReference type="EMBL" id="AZGI01000028">
    <property type="protein sequence ID" value="KRM40125.1"/>
    <property type="molecule type" value="Genomic_DNA"/>
</dbReference>
<dbReference type="eggNOG" id="COG3077">
    <property type="taxonomic scope" value="Bacteria"/>
</dbReference>
<dbReference type="STRING" id="1423754.FC39_GL000861"/>
<gene>
    <name evidence="1" type="ORF">FC39_GL000861</name>
</gene>
<dbReference type="InterPro" id="IPR013321">
    <property type="entry name" value="Arc_rbn_hlx_hlx"/>
</dbReference>
<dbReference type="GO" id="GO:0006355">
    <property type="term" value="P:regulation of DNA-templated transcription"/>
    <property type="evidence" value="ECO:0007669"/>
    <property type="project" value="InterPro"/>
</dbReference>
<sequence length="87" mass="10214">MEKESKVTARMDKDLKENAEALLSDMGLNFSIWINLATKALVNEQKIPFEIKASPFYSRNNMMELKRRYDDYKKEKGVSKHNLLEDD</sequence>
<dbReference type="RefSeq" id="WP_025080886.1">
    <property type="nucleotide sequence ID" value="NZ_AZGI01000028.1"/>
</dbReference>
<dbReference type="AlphaFoldDB" id="A0A0R1YCL1"/>
<name>A0A0R1YCL1_9LACO</name>
<dbReference type="Pfam" id="PF04221">
    <property type="entry name" value="RelB"/>
    <property type="match status" value="1"/>
</dbReference>
<accession>A0A0R1YCL1</accession>
<dbReference type="NCBIfam" id="TIGR02384">
    <property type="entry name" value="RelB_DinJ"/>
    <property type="match status" value="1"/>
</dbReference>